<evidence type="ECO:0000313" key="7">
    <source>
        <dbReference type="EMBL" id="KAG7366877.1"/>
    </source>
</evidence>
<dbReference type="Proteomes" id="UP000693970">
    <property type="component" value="Unassembled WGS sequence"/>
</dbReference>
<feature type="domain" description="TLC" evidence="6">
    <location>
        <begin position="105"/>
        <end position="285"/>
    </location>
</feature>
<dbReference type="GO" id="GO:0055088">
    <property type="term" value="P:lipid homeostasis"/>
    <property type="evidence" value="ECO:0007669"/>
    <property type="project" value="TreeGrafter"/>
</dbReference>
<comment type="caution">
    <text evidence="7">The sequence shown here is derived from an EMBL/GenBank/DDBJ whole genome shotgun (WGS) entry which is preliminary data.</text>
</comment>
<keyword evidence="3 5" id="KW-1133">Transmembrane helix</keyword>
<feature type="transmembrane region" description="Helical" evidence="5">
    <location>
        <begin position="262"/>
        <end position="281"/>
    </location>
</feature>
<keyword evidence="2 5" id="KW-0812">Transmembrane</keyword>
<evidence type="ECO:0000256" key="4">
    <source>
        <dbReference type="ARBA" id="ARBA00023136"/>
    </source>
</evidence>
<organism evidence="7 8">
    <name type="scientific">Nitzschia inconspicua</name>
    <dbReference type="NCBI Taxonomy" id="303405"/>
    <lineage>
        <taxon>Eukaryota</taxon>
        <taxon>Sar</taxon>
        <taxon>Stramenopiles</taxon>
        <taxon>Ochrophyta</taxon>
        <taxon>Bacillariophyta</taxon>
        <taxon>Bacillariophyceae</taxon>
        <taxon>Bacillariophycidae</taxon>
        <taxon>Bacillariales</taxon>
        <taxon>Bacillariaceae</taxon>
        <taxon>Nitzschia</taxon>
    </lineage>
</organism>
<evidence type="ECO:0000256" key="2">
    <source>
        <dbReference type="ARBA" id="ARBA00022692"/>
    </source>
</evidence>
<feature type="transmembrane region" description="Helical" evidence="5">
    <location>
        <begin position="210"/>
        <end position="231"/>
    </location>
</feature>
<dbReference type="OrthoDB" id="39387at2759"/>
<reference evidence="7" key="2">
    <citation type="submission" date="2021-04" db="EMBL/GenBank/DDBJ databases">
        <authorList>
            <person name="Podell S."/>
        </authorList>
    </citation>
    <scope>NUCLEOTIDE SEQUENCE</scope>
    <source>
        <strain evidence="7">Hildebrandi</strain>
    </source>
</reference>
<protein>
    <submittedName>
        <fullName evidence="7">TLC domain containing protein</fullName>
    </submittedName>
</protein>
<feature type="transmembrane region" description="Helical" evidence="5">
    <location>
        <begin position="78"/>
        <end position="98"/>
    </location>
</feature>
<evidence type="ECO:0000256" key="5">
    <source>
        <dbReference type="SAM" id="Phobius"/>
    </source>
</evidence>
<sequence length="313" mass="35521">MKNKHSASSPLTTSQIPSGFPQYRTQMFLGFAIMTGLYCISIANFGIIREILQLPPSAPEYCQSQPGDDASLCWRADLFAFELVSGLALMWCGYKGFCAWHIKKIQKMIPNAPEGRLFGYIEEGHTLTAVSTTFQLFDLGVSLLIPEQRQLLFLCHHIMAATVSWYGLNNQYFHYYGVFYLGCSEISTIPLVAIDLAKFFPPEPGSNYDFLVQAICGPLFAITFTYYRVILWWTVGYQMFRDIFHVLRNGNADRMRPGRNHVLYVMMLLNLLLGALQLYWFTIILGEAMEFLGVGANEDAQGIEGKYQESLEL</sequence>
<evidence type="ECO:0000256" key="1">
    <source>
        <dbReference type="ARBA" id="ARBA00004141"/>
    </source>
</evidence>
<gene>
    <name evidence="7" type="ORF">IV203_029547</name>
</gene>
<dbReference type="InterPro" id="IPR050846">
    <property type="entry name" value="TLCD"/>
</dbReference>
<reference evidence="7" key="1">
    <citation type="journal article" date="2021" name="Sci. Rep.">
        <title>Diploid genomic architecture of Nitzschia inconspicua, an elite biomass production diatom.</title>
        <authorList>
            <person name="Oliver A."/>
            <person name="Podell S."/>
            <person name="Pinowska A."/>
            <person name="Traller J.C."/>
            <person name="Smith S.R."/>
            <person name="McClure R."/>
            <person name="Beliaev A."/>
            <person name="Bohutskyi P."/>
            <person name="Hill E.A."/>
            <person name="Rabines A."/>
            <person name="Zheng H."/>
            <person name="Allen L.Z."/>
            <person name="Kuo A."/>
            <person name="Grigoriev I.V."/>
            <person name="Allen A.E."/>
            <person name="Hazlebeck D."/>
            <person name="Allen E.E."/>
        </authorList>
    </citation>
    <scope>NUCLEOTIDE SEQUENCE</scope>
    <source>
        <strain evidence="7">Hildebrandi</strain>
    </source>
</reference>
<evidence type="ECO:0000259" key="6">
    <source>
        <dbReference type="Pfam" id="PF03798"/>
    </source>
</evidence>
<dbReference type="GO" id="GO:0016020">
    <property type="term" value="C:membrane"/>
    <property type="evidence" value="ECO:0007669"/>
    <property type="project" value="UniProtKB-SubCell"/>
</dbReference>
<evidence type="ECO:0000256" key="3">
    <source>
        <dbReference type="ARBA" id="ARBA00022989"/>
    </source>
</evidence>
<proteinExistence type="predicted"/>
<dbReference type="Pfam" id="PF03798">
    <property type="entry name" value="TRAM_LAG1_CLN8"/>
    <property type="match status" value="1"/>
</dbReference>
<name>A0A9K3LR98_9STRA</name>
<keyword evidence="4 5" id="KW-0472">Membrane</keyword>
<accession>A0A9K3LR98</accession>
<evidence type="ECO:0000313" key="8">
    <source>
        <dbReference type="Proteomes" id="UP000693970"/>
    </source>
</evidence>
<dbReference type="EMBL" id="JAGRRH010000007">
    <property type="protein sequence ID" value="KAG7366877.1"/>
    <property type="molecule type" value="Genomic_DNA"/>
</dbReference>
<feature type="transmembrane region" description="Helical" evidence="5">
    <location>
        <begin position="28"/>
        <end position="48"/>
    </location>
</feature>
<dbReference type="AlphaFoldDB" id="A0A9K3LR98"/>
<dbReference type="InterPro" id="IPR006634">
    <property type="entry name" value="TLC-dom"/>
</dbReference>
<comment type="subcellular location">
    <subcellularLocation>
        <location evidence="1">Membrane</location>
        <topology evidence="1">Multi-pass membrane protein</topology>
    </subcellularLocation>
</comment>
<dbReference type="PANTHER" id="PTHR13439">
    <property type="entry name" value="CT120 PROTEIN"/>
    <property type="match status" value="1"/>
</dbReference>
<keyword evidence="8" id="KW-1185">Reference proteome</keyword>